<evidence type="ECO:0008006" key="3">
    <source>
        <dbReference type="Google" id="ProtNLM"/>
    </source>
</evidence>
<dbReference type="PROSITE" id="PS51257">
    <property type="entry name" value="PROKAR_LIPOPROTEIN"/>
    <property type="match status" value="1"/>
</dbReference>
<dbReference type="KEGG" id="ote:Oter_3409"/>
<reference evidence="1 2" key="1">
    <citation type="journal article" date="2011" name="J. Bacteriol.">
        <title>Genome sequence of the verrucomicrobium Opitutus terrae PB90-1, an abundant inhabitant of rice paddy soil ecosystems.</title>
        <authorList>
            <person name="van Passel M.W."/>
            <person name="Kant R."/>
            <person name="Palva A."/>
            <person name="Copeland A."/>
            <person name="Lucas S."/>
            <person name="Lapidus A."/>
            <person name="Glavina del Rio T."/>
            <person name="Pitluck S."/>
            <person name="Goltsman E."/>
            <person name="Clum A."/>
            <person name="Sun H."/>
            <person name="Schmutz J."/>
            <person name="Larimer F.W."/>
            <person name="Land M.L."/>
            <person name="Hauser L."/>
            <person name="Kyrpides N."/>
            <person name="Mikhailova N."/>
            <person name="Richardson P.P."/>
            <person name="Janssen P.H."/>
            <person name="de Vos W.M."/>
            <person name="Smidt H."/>
        </authorList>
    </citation>
    <scope>NUCLEOTIDE SEQUENCE [LARGE SCALE GENOMIC DNA]</scope>
    <source>
        <strain evidence="2">DSM 11246 / JCM 15787 / PB90-1</strain>
    </source>
</reference>
<dbReference type="Proteomes" id="UP000007013">
    <property type="component" value="Chromosome"/>
</dbReference>
<evidence type="ECO:0000313" key="1">
    <source>
        <dbReference type="EMBL" id="ACB76686.1"/>
    </source>
</evidence>
<dbReference type="RefSeq" id="WP_012376215.1">
    <property type="nucleotide sequence ID" value="NC_010571.1"/>
</dbReference>
<dbReference type="AlphaFoldDB" id="B1ZUC4"/>
<dbReference type="HOGENOM" id="CLU_1729548_0_0_0"/>
<accession>B1ZUC4</accession>
<proteinExistence type="predicted"/>
<dbReference type="EMBL" id="CP001032">
    <property type="protein sequence ID" value="ACB76686.1"/>
    <property type="molecule type" value="Genomic_DNA"/>
</dbReference>
<gene>
    <name evidence="1" type="ordered locus">Oter_3409</name>
</gene>
<organism evidence="1 2">
    <name type="scientific">Opitutus terrae (strain DSM 11246 / JCM 15787 / PB90-1)</name>
    <dbReference type="NCBI Taxonomy" id="452637"/>
    <lineage>
        <taxon>Bacteria</taxon>
        <taxon>Pseudomonadati</taxon>
        <taxon>Verrucomicrobiota</taxon>
        <taxon>Opitutia</taxon>
        <taxon>Opitutales</taxon>
        <taxon>Opitutaceae</taxon>
        <taxon>Opitutus</taxon>
    </lineage>
</organism>
<keyword evidence="2" id="KW-1185">Reference proteome</keyword>
<dbReference type="STRING" id="452637.Oter_3409"/>
<sequence>MKAKVLASLFGLALAGCVPIEWDLRDVKNPAPPLGVPAQLSHVRLAPRLLALDVLASTPPAKTRYDIGPLLAERFTGNEDAPLTLDFVAAGIRQEGGGVTSFTLSVVLRGAGLERPITVAARSERRWSYESSTREAVDRALAQLVEAVDSR</sequence>
<protein>
    <recommendedName>
        <fullName evidence="3">Lipoprotein</fullName>
    </recommendedName>
</protein>
<name>B1ZUC4_OPITP</name>
<evidence type="ECO:0000313" key="2">
    <source>
        <dbReference type="Proteomes" id="UP000007013"/>
    </source>
</evidence>